<name>A0A220S466_9NEIS</name>
<evidence type="ECO:0000256" key="8">
    <source>
        <dbReference type="RuleBase" id="RU367068"/>
    </source>
</evidence>
<keyword evidence="11" id="KW-0449">Lipoprotein</keyword>
<dbReference type="Gene3D" id="3.40.50.300">
    <property type="entry name" value="P-loop containing nucleotide triphosphate hydrolases"/>
    <property type="match status" value="1"/>
</dbReference>
<evidence type="ECO:0000313" key="12">
    <source>
        <dbReference type="Proteomes" id="UP000198238"/>
    </source>
</evidence>
<reference evidence="11 12" key="1">
    <citation type="submission" date="2017-06" db="EMBL/GenBank/DDBJ databases">
        <title>Neisseria chenwenguii sp. nov., isolated from the intestinal contents of Tibetan Plateau Pika in Yushu, Qinghai Province, China.</title>
        <authorList>
            <person name="Zhang G."/>
        </authorList>
    </citation>
    <scope>NUCLEOTIDE SEQUENCE [LARGE SCALE GENOMIC DNA]</scope>
    <source>
        <strain evidence="11 12">10023</strain>
    </source>
</reference>
<dbReference type="EMBL" id="CP022278">
    <property type="protein sequence ID" value="ASK28294.1"/>
    <property type="molecule type" value="Genomic_DNA"/>
</dbReference>
<dbReference type="InterPro" id="IPR027417">
    <property type="entry name" value="P-loop_NTPase"/>
</dbReference>
<gene>
    <name evidence="8 11" type="primary">lolD</name>
    <name evidence="10" type="ORF">BG910_11605</name>
    <name evidence="11" type="ORF">BG910_11615</name>
</gene>
<evidence type="ECO:0000256" key="1">
    <source>
        <dbReference type="ARBA" id="ARBA00022448"/>
    </source>
</evidence>
<dbReference type="InterPro" id="IPR003439">
    <property type="entry name" value="ABC_transporter-like_ATP-bd"/>
</dbReference>
<evidence type="ECO:0000313" key="11">
    <source>
        <dbReference type="EMBL" id="ASK28294.1"/>
    </source>
</evidence>
<dbReference type="SUPFAM" id="SSF52540">
    <property type="entry name" value="P-loop containing nucleoside triphosphate hydrolases"/>
    <property type="match status" value="1"/>
</dbReference>
<dbReference type="InterPro" id="IPR011924">
    <property type="entry name" value="LolD_lipo_ATP-bd"/>
</dbReference>
<dbReference type="InterPro" id="IPR017911">
    <property type="entry name" value="MacB-like_ATP-bd"/>
</dbReference>
<comment type="subunit">
    <text evidence="8">The complex is composed of two ATP-binding proteins (LolD) and two transmembrane proteins (LolC and LolE).</text>
</comment>
<dbReference type="GO" id="GO:0005524">
    <property type="term" value="F:ATP binding"/>
    <property type="evidence" value="ECO:0007669"/>
    <property type="project" value="UniProtKB-UniRule"/>
</dbReference>
<protein>
    <recommendedName>
        <fullName evidence="8">Lipoprotein-releasing system ATP-binding protein LolD</fullName>
        <ecNumber evidence="8">7.6.2.-</ecNumber>
    </recommendedName>
</protein>
<dbReference type="EC" id="7.6.2.-" evidence="8"/>
<dbReference type="PROSITE" id="PS50893">
    <property type="entry name" value="ABC_TRANSPORTER_2"/>
    <property type="match status" value="1"/>
</dbReference>
<dbReference type="PANTHER" id="PTHR24220">
    <property type="entry name" value="IMPORT ATP-BINDING PROTEIN"/>
    <property type="match status" value="1"/>
</dbReference>
<keyword evidence="1 8" id="KW-0813">Transport</keyword>
<proteinExistence type="inferred from homology"/>
<sequence>MNNVILKCKNVGKSYNDGALNVQVLKNLNFEVSQSQSVSIIGSSGSGKSTLLHILGGLDMPSEGRVTLMGNDLGSLSQKQLGLLRNQYLGFVYQFHHLLPEFTALENVMMPLLIGKRPKAEAQERAAAMLEKVGLKQRMLHRPGELSGGERQRAAIARALVTRPACLLADEPTGNLDRKNAQNVLDMMLDLKNELGTSLVVVTHDDELAARFERVMTVADGSLQMK</sequence>
<evidence type="ECO:0000256" key="2">
    <source>
        <dbReference type="ARBA" id="ARBA00022475"/>
    </source>
</evidence>
<comment type="subcellular location">
    <subcellularLocation>
        <location evidence="8">Cell inner membrane</location>
        <topology evidence="8">Peripheral membrane protein</topology>
    </subcellularLocation>
</comment>
<dbReference type="GO" id="GO:0089705">
    <property type="term" value="P:protein localization to outer membrane"/>
    <property type="evidence" value="ECO:0007669"/>
    <property type="project" value="TreeGrafter"/>
</dbReference>
<dbReference type="SMART" id="SM00382">
    <property type="entry name" value="AAA"/>
    <property type="match status" value="1"/>
</dbReference>
<keyword evidence="5 8" id="KW-0067">ATP-binding</keyword>
<dbReference type="KEGG" id="nei:BG910_11615"/>
<dbReference type="KEGG" id="nei:BG910_11605"/>
<dbReference type="FunFam" id="3.40.50.300:FF:000230">
    <property type="entry name" value="Lipoprotein-releasing system ATP-binding protein LolD"/>
    <property type="match status" value="1"/>
</dbReference>
<evidence type="ECO:0000313" key="10">
    <source>
        <dbReference type="EMBL" id="ASK28292.1"/>
    </source>
</evidence>
<dbReference type="InterPro" id="IPR015854">
    <property type="entry name" value="ABC_transpr_LolD-like"/>
</dbReference>
<evidence type="ECO:0000256" key="6">
    <source>
        <dbReference type="ARBA" id="ARBA00022967"/>
    </source>
</evidence>
<evidence type="ECO:0000259" key="9">
    <source>
        <dbReference type="PROSITE" id="PS50893"/>
    </source>
</evidence>
<dbReference type="GO" id="GO:0005886">
    <property type="term" value="C:plasma membrane"/>
    <property type="evidence" value="ECO:0007669"/>
    <property type="project" value="UniProtKB-SubCell"/>
</dbReference>
<keyword evidence="7 8" id="KW-0472">Membrane</keyword>
<evidence type="ECO:0000256" key="4">
    <source>
        <dbReference type="ARBA" id="ARBA00022741"/>
    </source>
</evidence>
<dbReference type="EMBL" id="CP022278">
    <property type="protein sequence ID" value="ASK28292.1"/>
    <property type="molecule type" value="Genomic_DNA"/>
</dbReference>
<keyword evidence="3 8" id="KW-0997">Cell inner membrane</keyword>
<dbReference type="RefSeq" id="WP_089036982.1">
    <property type="nucleotide sequence ID" value="NZ_CP022278.1"/>
</dbReference>
<dbReference type="InterPro" id="IPR017871">
    <property type="entry name" value="ABC_transporter-like_CS"/>
</dbReference>
<dbReference type="Proteomes" id="UP000198238">
    <property type="component" value="Chromosome"/>
</dbReference>
<accession>A0A220S466</accession>
<comment type="function">
    <text evidence="8">Part of the ABC transporter complex LolCDE involved in the translocation of mature outer membrane-directed lipoproteins, from the inner membrane to the periplasmic chaperone, LolA. Responsible for the formation of the LolA-lipoprotein complex in an ATP-dependent manner.</text>
</comment>
<keyword evidence="4 8" id="KW-0547">Nucleotide-binding</keyword>
<dbReference type="CDD" id="cd03255">
    <property type="entry name" value="ABC_MJ0796_LolCDE_FtsE"/>
    <property type="match status" value="1"/>
</dbReference>
<evidence type="ECO:0000256" key="7">
    <source>
        <dbReference type="ARBA" id="ARBA00023136"/>
    </source>
</evidence>
<dbReference type="Pfam" id="PF00005">
    <property type="entry name" value="ABC_tran"/>
    <property type="match status" value="1"/>
</dbReference>
<dbReference type="AlphaFoldDB" id="A0A220S466"/>
<dbReference type="PANTHER" id="PTHR24220:SF689">
    <property type="entry name" value="LIPOPROTEIN-RELEASING SYSTEM ATP-BINDING PROTEIN LOLD"/>
    <property type="match status" value="1"/>
</dbReference>
<dbReference type="GO" id="GO:0022857">
    <property type="term" value="F:transmembrane transporter activity"/>
    <property type="evidence" value="ECO:0007669"/>
    <property type="project" value="TreeGrafter"/>
</dbReference>
<comment type="similarity">
    <text evidence="8">Belongs to the ABC transporter superfamily. Lipoprotein translocase (TC 3.A.1.125) family.</text>
</comment>
<keyword evidence="6 8" id="KW-1278">Translocase</keyword>
<dbReference type="InterPro" id="IPR003593">
    <property type="entry name" value="AAA+_ATPase"/>
</dbReference>
<dbReference type="GO" id="GO:0016887">
    <property type="term" value="F:ATP hydrolysis activity"/>
    <property type="evidence" value="ECO:0007669"/>
    <property type="project" value="InterPro"/>
</dbReference>
<dbReference type="PROSITE" id="PS00211">
    <property type="entry name" value="ABC_TRANSPORTER_1"/>
    <property type="match status" value="1"/>
</dbReference>
<feature type="domain" description="ABC transporter" evidence="9">
    <location>
        <begin position="6"/>
        <end position="225"/>
    </location>
</feature>
<evidence type="ECO:0000256" key="5">
    <source>
        <dbReference type="ARBA" id="ARBA00022840"/>
    </source>
</evidence>
<dbReference type="GO" id="GO:0044874">
    <property type="term" value="P:lipoprotein localization to outer membrane"/>
    <property type="evidence" value="ECO:0007669"/>
    <property type="project" value="UniProtKB-ARBA"/>
</dbReference>
<evidence type="ECO:0000256" key="3">
    <source>
        <dbReference type="ARBA" id="ARBA00022519"/>
    </source>
</evidence>
<organism evidence="11 12">
    <name type="scientific">Neisseria chenwenguii</name>
    <dbReference type="NCBI Taxonomy" id="1853278"/>
    <lineage>
        <taxon>Bacteria</taxon>
        <taxon>Pseudomonadati</taxon>
        <taxon>Pseudomonadota</taxon>
        <taxon>Betaproteobacteria</taxon>
        <taxon>Neisseriales</taxon>
        <taxon>Neisseriaceae</taxon>
        <taxon>Neisseria</taxon>
    </lineage>
</organism>
<dbReference type="NCBIfam" id="TIGR02211">
    <property type="entry name" value="LolD_lipo_ex"/>
    <property type="match status" value="1"/>
</dbReference>
<keyword evidence="12" id="KW-1185">Reference proteome</keyword>
<keyword evidence="2 8" id="KW-1003">Cell membrane</keyword>